<reference evidence="4" key="1">
    <citation type="journal article" date="2011" name="Stand. Genomic Sci.">
        <title>Genome sequence of the filamentous, gliding Thiothrix nivea neotype strain (JP2(T)).</title>
        <authorList>
            <person name="Lapidus A."/>
            <person name="Nolan M."/>
            <person name="Lucas S."/>
            <person name="Glavina Del Rio T."/>
            <person name="Tice H."/>
            <person name="Cheng J.F."/>
            <person name="Tapia R."/>
            <person name="Han C."/>
            <person name="Goodwin L."/>
            <person name="Pitluck S."/>
            <person name="Liolios K."/>
            <person name="Pagani I."/>
            <person name="Ivanova N."/>
            <person name="Huntemann M."/>
            <person name="Mavromatis K."/>
            <person name="Mikhailova N."/>
            <person name="Pati A."/>
            <person name="Chen A."/>
            <person name="Palaniappan K."/>
            <person name="Land M."/>
            <person name="Brambilla E.M."/>
            <person name="Rohde M."/>
            <person name="Abt B."/>
            <person name="Verbarg S."/>
            <person name="Goker M."/>
            <person name="Bristow J."/>
            <person name="Eisen J.A."/>
            <person name="Markowitz V."/>
            <person name="Hugenholtz P."/>
            <person name="Kyrpides N.C."/>
            <person name="Klenk H.P."/>
            <person name="Woyke T."/>
        </authorList>
    </citation>
    <scope>NUCLEOTIDE SEQUENCE [LARGE SCALE GENOMIC DNA]</scope>
    <source>
        <strain evidence="4">ATCC 35100 / DSM 5205 / JP2</strain>
    </source>
</reference>
<accession>A0A656HHY6</accession>
<keyword evidence="4" id="KW-1185">Reference proteome</keyword>
<name>A0A656HHY6_THINJ</name>
<dbReference type="Pfam" id="PF11304">
    <property type="entry name" value="DUF3106"/>
    <property type="match status" value="1"/>
</dbReference>
<sequence length="158" mass="18595" precursor="true">MERNSNNVRSGLKAALFMMAMLFTGGSAMAGSVKWEDLNGNERSVLKAFQKEWESFPDKKQKALRRWASIPATERARIRERFGEWKQLSPPQQKKVARQLARFKAMPPAQKARIKSWHEWVKKLPEDERKKLKQKWPGMTEAERKAYMRDLQKKYGRS</sequence>
<evidence type="ECO:0000313" key="4">
    <source>
        <dbReference type="Proteomes" id="UP000005317"/>
    </source>
</evidence>
<feature type="region of interest" description="Disordered" evidence="1">
    <location>
        <begin position="87"/>
        <end position="110"/>
    </location>
</feature>
<feature type="signal peptide" evidence="2">
    <location>
        <begin position="1"/>
        <end position="30"/>
    </location>
</feature>
<evidence type="ECO:0000256" key="1">
    <source>
        <dbReference type="SAM" id="MobiDB-lite"/>
    </source>
</evidence>
<dbReference type="InterPro" id="IPR021455">
    <property type="entry name" value="DUF3106"/>
</dbReference>
<dbReference type="Proteomes" id="UP000005317">
    <property type="component" value="Unassembled WGS sequence"/>
</dbReference>
<feature type="chain" id="PRO_5024927419" description="DUF3106 domain-containing protein" evidence="2">
    <location>
        <begin position="31"/>
        <end position="158"/>
    </location>
</feature>
<evidence type="ECO:0000313" key="3">
    <source>
        <dbReference type="EMBL" id="EIJ36548.1"/>
    </source>
</evidence>
<protein>
    <recommendedName>
        <fullName evidence="5">DUF3106 domain-containing protein</fullName>
    </recommendedName>
</protein>
<proteinExistence type="predicted"/>
<evidence type="ECO:0000256" key="2">
    <source>
        <dbReference type="SAM" id="SignalP"/>
    </source>
</evidence>
<organism evidence="3 4">
    <name type="scientific">Thiothrix nivea (strain ATCC 35100 / DSM 5205 / JP2)</name>
    <dbReference type="NCBI Taxonomy" id="870187"/>
    <lineage>
        <taxon>Bacteria</taxon>
        <taxon>Pseudomonadati</taxon>
        <taxon>Pseudomonadota</taxon>
        <taxon>Gammaproteobacteria</taxon>
        <taxon>Thiotrichales</taxon>
        <taxon>Thiotrichaceae</taxon>
        <taxon>Thiothrix</taxon>
    </lineage>
</organism>
<gene>
    <name evidence="3" type="ORF">Thini_4049</name>
</gene>
<dbReference type="AlphaFoldDB" id="A0A656HHY6"/>
<dbReference type="RefSeq" id="WP_002710420.1">
    <property type="nucleotide sequence ID" value="NZ_JH651384.1"/>
</dbReference>
<dbReference type="EMBL" id="JH651384">
    <property type="protein sequence ID" value="EIJ36548.1"/>
    <property type="molecule type" value="Genomic_DNA"/>
</dbReference>
<evidence type="ECO:0008006" key="5">
    <source>
        <dbReference type="Google" id="ProtNLM"/>
    </source>
</evidence>
<keyword evidence="2" id="KW-0732">Signal</keyword>